<organism evidence="2 3">
    <name type="scientific">Sphingomonas rustica</name>
    <dbReference type="NCBI Taxonomy" id="3103142"/>
    <lineage>
        <taxon>Bacteria</taxon>
        <taxon>Pseudomonadati</taxon>
        <taxon>Pseudomonadota</taxon>
        <taxon>Alphaproteobacteria</taxon>
        <taxon>Sphingomonadales</taxon>
        <taxon>Sphingomonadaceae</taxon>
        <taxon>Sphingomonas</taxon>
    </lineage>
</organism>
<reference evidence="2 3" key="1">
    <citation type="submission" date="2024-05" db="EMBL/GenBank/DDBJ databases">
        <title>Sphingomonas sp. HF-S3 16S ribosomal RNA gene Genome sequencing and assembly.</title>
        <authorList>
            <person name="Lee H."/>
        </authorList>
    </citation>
    <scope>NUCLEOTIDE SEQUENCE [LARGE SCALE GENOMIC DNA]</scope>
    <source>
        <strain evidence="2 3">HF-S3</strain>
    </source>
</reference>
<evidence type="ECO:0000313" key="2">
    <source>
        <dbReference type="EMBL" id="MEN3746399.1"/>
    </source>
</evidence>
<dbReference type="Proteomes" id="UP001427805">
    <property type="component" value="Unassembled WGS sequence"/>
</dbReference>
<keyword evidence="3" id="KW-1185">Reference proteome</keyword>
<dbReference type="PANTHER" id="PTHR33361:SF2">
    <property type="entry name" value="DUF885 DOMAIN-CONTAINING PROTEIN"/>
    <property type="match status" value="1"/>
</dbReference>
<comment type="caution">
    <text evidence="2">The sequence shown here is derived from an EMBL/GenBank/DDBJ whole genome shotgun (WGS) entry which is preliminary data.</text>
</comment>
<dbReference type="PANTHER" id="PTHR33361">
    <property type="entry name" value="GLR0591 PROTEIN"/>
    <property type="match status" value="1"/>
</dbReference>
<dbReference type="EMBL" id="JBDIZK010000002">
    <property type="protein sequence ID" value="MEN3746399.1"/>
    <property type="molecule type" value="Genomic_DNA"/>
</dbReference>
<dbReference type="Pfam" id="PF05960">
    <property type="entry name" value="DUF885"/>
    <property type="match status" value="2"/>
</dbReference>
<evidence type="ECO:0000256" key="1">
    <source>
        <dbReference type="SAM" id="SignalP"/>
    </source>
</evidence>
<sequence length="551" mass="62076">MTRMLRLAAALLTGPLLPFASAPAFAQTVAPAPSGYDALVTLYKEFRAFVPPAMVKGVPDYSPAAMARHYAELQRFQARLKAIDDSGWPIAQRVDYMVVLAEMRGAEFQHRVMEPWKRDPAFYSTTNLGFGPKMHGAIALPKLPIGKAEAAALAARLNAVPEALRQARVNLTDARGDLARLAIQQKQVEINVYGELAEQAGRLQPSLVAPAKRAQAAAASFKAWLESIEAALPAHGGVGKDNYAWYLRNVLLLPYTPDEVGVIGEREYQRQVAFLKIEEHRNRGIAMPEPVQTRAEFDAKRKVEDEDLLRFLRDGDWVTIPDYVKHDPEEGPYVFPFEKDPSKPGLFDPPLNLHFFFQAEFRDGRPLRAHNLPGHAFDSLQAARDTRQIRGGQRLFFVNGLRNEGWAFYLEEFLIQAGMLEDKPKTREIDYILGAKRAARVLPELKMQANEWTWAQANASLIARTPKWMKPGDAVAQFDIELYLRQPGYGIGYYMGKVELEKLLADVAMAEGDRFDIKSFHDRFRAAGSIPISLIRWEMTGRDDEIRTMRN</sequence>
<name>A0ABV0B492_9SPHN</name>
<feature type="signal peptide" evidence="1">
    <location>
        <begin position="1"/>
        <end position="26"/>
    </location>
</feature>
<feature type="chain" id="PRO_5046120793" evidence="1">
    <location>
        <begin position="27"/>
        <end position="551"/>
    </location>
</feature>
<keyword evidence="1" id="KW-0732">Signal</keyword>
<proteinExistence type="predicted"/>
<accession>A0ABV0B492</accession>
<dbReference type="InterPro" id="IPR010281">
    <property type="entry name" value="DUF885"/>
</dbReference>
<dbReference type="RefSeq" id="WP_346245401.1">
    <property type="nucleotide sequence ID" value="NZ_JBDIZK010000002.1"/>
</dbReference>
<gene>
    <name evidence="2" type="ORF">TPR58_04405</name>
</gene>
<evidence type="ECO:0000313" key="3">
    <source>
        <dbReference type="Proteomes" id="UP001427805"/>
    </source>
</evidence>
<protein>
    <submittedName>
        <fullName evidence="2">DUF885 family protein</fullName>
    </submittedName>
</protein>